<dbReference type="InterPro" id="IPR001478">
    <property type="entry name" value="PDZ"/>
</dbReference>
<sequence length="484" mass="51291">MYPYDDNNLNSENPSPQNEGAENAPDDGSYRMVRPDAGRSFDERQARQQEGAQYYRDANYTSENEGAAAASFYSPSSRRRQPGQKKRRGGMPAAAVVSLCLVCALVGGLGGGLLANGLASEAAPAGTPTQLTQESAPATSGEGVSSENDGAMSARDIYYNLALKQVVGINTDIVTTNLWGMPVQGSVRGSGFVISEDGYILTNYHVIEEAYSGGYDINVMFSSESGYETTEYTAEVIGFDRNNDVAVIKIDASGLSAATLGSSDDLRVGDTVYAVGNPLGELNYSMSDGMVSATDRVITTDEGTANMFQITAAVNEGNSGGPVYNAYGQVVGIVTARPSDTGAEGIGFAVPIDDAVRIADSVINSGNEPEGEPAYLGVTPRDVSESAMEYYNWPRGAFVYYVEPDSAADKAGIKEGDIITQVGEYDILSSNDLADEMGFHSAGETTTITVYRSGEYLELQVTFDRASEQEAEPTGGYFWSGRAA</sequence>
<reference evidence="6" key="2">
    <citation type="journal article" date="2021" name="PeerJ">
        <title>Extensive microbial diversity within the chicken gut microbiome revealed by metagenomics and culture.</title>
        <authorList>
            <person name="Gilroy R."/>
            <person name="Ravi A."/>
            <person name="Getino M."/>
            <person name="Pursley I."/>
            <person name="Horton D.L."/>
            <person name="Alikhan N.F."/>
            <person name="Baker D."/>
            <person name="Gharbi K."/>
            <person name="Hall N."/>
            <person name="Watson M."/>
            <person name="Adriaenssens E.M."/>
            <person name="Foster-Nyarko E."/>
            <person name="Jarju S."/>
            <person name="Secka A."/>
            <person name="Antonio M."/>
            <person name="Oren A."/>
            <person name="Chaudhuri R.R."/>
            <person name="La Ragione R."/>
            <person name="Hildebrand F."/>
            <person name="Pallen M.J."/>
        </authorList>
    </citation>
    <scope>NUCLEOTIDE SEQUENCE</scope>
    <source>
        <strain evidence="6">ChiHjej10B9-9673</strain>
    </source>
</reference>
<evidence type="ECO:0000256" key="2">
    <source>
        <dbReference type="ARBA" id="ARBA00022801"/>
    </source>
</evidence>
<protein>
    <submittedName>
        <fullName evidence="6">Trypsin-like peptidase domain-containing protein</fullName>
    </submittedName>
</protein>
<feature type="region of interest" description="Disordered" evidence="3">
    <location>
        <begin position="1"/>
        <end position="89"/>
    </location>
</feature>
<dbReference type="InterPro" id="IPR051201">
    <property type="entry name" value="Chloro_Bact_Ser_Proteases"/>
</dbReference>
<name>A0A9D1JUP3_9FIRM</name>
<feature type="region of interest" description="Disordered" evidence="3">
    <location>
        <begin position="123"/>
        <end position="148"/>
    </location>
</feature>
<keyword evidence="1" id="KW-0645">Protease</keyword>
<feature type="compositionally biased region" description="Polar residues" evidence="3">
    <location>
        <begin position="7"/>
        <end position="20"/>
    </location>
</feature>
<dbReference type="PROSITE" id="PS50106">
    <property type="entry name" value="PDZ"/>
    <property type="match status" value="1"/>
</dbReference>
<dbReference type="InterPro" id="IPR001940">
    <property type="entry name" value="Peptidase_S1C"/>
</dbReference>
<dbReference type="SUPFAM" id="SSF50156">
    <property type="entry name" value="PDZ domain-like"/>
    <property type="match status" value="1"/>
</dbReference>
<evidence type="ECO:0000256" key="3">
    <source>
        <dbReference type="SAM" id="MobiDB-lite"/>
    </source>
</evidence>
<evidence type="ECO:0000256" key="1">
    <source>
        <dbReference type="ARBA" id="ARBA00022670"/>
    </source>
</evidence>
<feature type="compositionally biased region" description="Basic and acidic residues" evidence="3">
    <location>
        <begin position="33"/>
        <end position="47"/>
    </location>
</feature>
<dbReference type="InterPro" id="IPR036034">
    <property type="entry name" value="PDZ_sf"/>
</dbReference>
<proteinExistence type="predicted"/>
<dbReference type="Gene3D" id="2.40.10.120">
    <property type="match status" value="1"/>
</dbReference>
<keyword evidence="4" id="KW-1133">Transmembrane helix</keyword>
<dbReference type="InterPro" id="IPR009003">
    <property type="entry name" value="Peptidase_S1_PA"/>
</dbReference>
<dbReference type="AlphaFoldDB" id="A0A9D1JUP3"/>
<dbReference type="SMART" id="SM00228">
    <property type="entry name" value="PDZ"/>
    <property type="match status" value="1"/>
</dbReference>
<evidence type="ECO:0000313" key="7">
    <source>
        <dbReference type="Proteomes" id="UP000824001"/>
    </source>
</evidence>
<dbReference type="Pfam" id="PF13180">
    <property type="entry name" value="PDZ_2"/>
    <property type="match status" value="1"/>
</dbReference>
<evidence type="ECO:0000313" key="6">
    <source>
        <dbReference type="EMBL" id="HIS66715.1"/>
    </source>
</evidence>
<keyword evidence="2" id="KW-0378">Hydrolase</keyword>
<dbReference type="PANTHER" id="PTHR43343">
    <property type="entry name" value="PEPTIDASE S12"/>
    <property type="match status" value="1"/>
</dbReference>
<reference evidence="6" key="1">
    <citation type="submission" date="2020-10" db="EMBL/GenBank/DDBJ databases">
        <authorList>
            <person name="Gilroy R."/>
        </authorList>
    </citation>
    <scope>NUCLEOTIDE SEQUENCE</scope>
    <source>
        <strain evidence="6">ChiHjej10B9-9673</strain>
    </source>
</reference>
<organism evidence="6 7">
    <name type="scientific">Candidatus Scatomorpha merdipullorum</name>
    <dbReference type="NCBI Taxonomy" id="2840927"/>
    <lineage>
        <taxon>Bacteria</taxon>
        <taxon>Bacillati</taxon>
        <taxon>Bacillota</taxon>
        <taxon>Clostridia</taxon>
        <taxon>Eubacteriales</taxon>
        <taxon>Candidatus Scatomorpha</taxon>
    </lineage>
</organism>
<feature type="compositionally biased region" description="Basic residues" evidence="3">
    <location>
        <begin position="77"/>
        <end position="89"/>
    </location>
</feature>
<feature type="domain" description="PDZ" evidence="5">
    <location>
        <begin position="362"/>
        <end position="454"/>
    </location>
</feature>
<comment type="caution">
    <text evidence="6">The sequence shown here is derived from an EMBL/GenBank/DDBJ whole genome shotgun (WGS) entry which is preliminary data.</text>
</comment>
<accession>A0A9D1JUP3</accession>
<dbReference type="GO" id="GO:0004252">
    <property type="term" value="F:serine-type endopeptidase activity"/>
    <property type="evidence" value="ECO:0007669"/>
    <property type="project" value="InterPro"/>
</dbReference>
<dbReference type="EMBL" id="DVJK01000112">
    <property type="protein sequence ID" value="HIS66715.1"/>
    <property type="molecule type" value="Genomic_DNA"/>
</dbReference>
<evidence type="ECO:0000259" key="5">
    <source>
        <dbReference type="PROSITE" id="PS50106"/>
    </source>
</evidence>
<gene>
    <name evidence="6" type="ORF">IAC18_04030</name>
</gene>
<evidence type="ECO:0000256" key="4">
    <source>
        <dbReference type="SAM" id="Phobius"/>
    </source>
</evidence>
<dbReference type="PANTHER" id="PTHR43343:SF3">
    <property type="entry name" value="PROTEASE DO-LIKE 8, CHLOROPLASTIC"/>
    <property type="match status" value="1"/>
</dbReference>
<dbReference type="Pfam" id="PF13365">
    <property type="entry name" value="Trypsin_2"/>
    <property type="match status" value="1"/>
</dbReference>
<dbReference type="SUPFAM" id="SSF50494">
    <property type="entry name" value="Trypsin-like serine proteases"/>
    <property type="match status" value="1"/>
</dbReference>
<feature type="compositionally biased region" description="Polar residues" evidence="3">
    <location>
        <begin position="127"/>
        <end position="148"/>
    </location>
</feature>
<dbReference type="PRINTS" id="PR00834">
    <property type="entry name" value="PROTEASES2C"/>
</dbReference>
<keyword evidence="4" id="KW-0472">Membrane</keyword>
<dbReference type="GO" id="GO:0006508">
    <property type="term" value="P:proteolysis"/>
    <property type="evidence" value="ECO:0007669"/>
    <property type="project" value="UniProtKB-KW"/>
</dbReference>
<keyword evidence="4" id="KW-0812">Transmembrane</keyword>
<dbReference type="Gene3D" id="2.30.42.10">
    <property type="match status" value="1"/>
</dbReference>
<feature type="transmembrane region" description="Helical" evidence="4">
    <location>
        <begin position="89"/>
        <end position="114"/>
    </location>
</feature>
<dbReference type="Proteomes" id="UP000824001">
    <property type="component" value="Unassembled WGS sequence"/>
</dbReference>